<evidence type="ECO:0000313" key="1">
    <source>
        <dbReference type="EMBL" id="GFX88720.1"/>
    </source>
</evidence>
<reference evidence="1" key="1">
    <citation type="submission" date="2020-08" db="EMBL/GenBank/DDBJ databases">
        <title>Multicomponent nature underlies the extraordinary mechanical properties of spider dragline silk.</title>
        <authorList>
            <person name="Kono N."/>
            <person name="Nakamura H."/>
            <person name="Mori M."/>
            <person name="Yoshida Y."/>
            <person name="Ohtoshi R."/>
            <person name="Malay A.D."/>
            <person name="Moran D.A.P."/>
            <person name="Tomita M."/>
            <person name="Numata K."/>
            <person name="Arakawa K."/>
        </authorList>
    </citation>
    <scope>NUCLEOTIDE SEQUENCE</scope>
</reference>
<organism evidence="1 2">
    <name type="scientific">Trichonephila clavipes</name>
    <name type="common">Golden silk orbweaver</name>
    <name type="synonym">Nephila clavipes</name>
    <dbReference type="NCBI Taxonomy" id="2585209"/>
    <lineage>
        <taxon>Eukaryota</taxon>
        <taxon>Metazoa</taxon>
        <taxon>Ecdysozoa</taxon>
        <taxon>Arthropoda</taxon>
        <taxon>Chelicerata</taxon>
        <taxon>Arachnida</taxon>
        <taxon>Araneae</taxon>
        <taxon>Araneomorphae</taxon>
        <taxon>Entelegynae</taxon>
        <taxon>Araneoidea</taxon>
        <taxon>Nephilidae</taxon>
        <taxon>Trichonephila</taxon>
    </lineage>
</organism>
<dbReference type="EMBL" id="BMAU01021061">
    <property type="protein sequence ID" value="GFX88720.1"/>
    <property type="molecule type" value="Genomic_DNA"/>
</dbReference>
<dbReference type="AlphaFoldDB" id="A0A8X6R722"/>
<comment type="caution">
    <text evidence="1">The sequence shown here is derived from an EMBL/GenBank/DDBJ whole genome shotgun (WGS) entry which is preliminary data.</text>
</comment>
<feature type="non-terminal residue" evidence="1">
    <location>
        <position position="28"/>
    </location>
</feature>
<evidence type="ECO:0000313" key="2">
    <source>
        <dbReference type="Proteomes" id="UP000887159"/>
    </source>
</evidence>
<protein>
    <submittedName>
        <fullName evidence="1">Uncharacterized protein</fullName>
    </submittedName>
</protein>
<gene>
    <name evidence="1" type="ORF">TNCV_1557651</name>
</gene>
<dbReference type="Proteomes" id="UP000887159">
    <property type="component" value="Unassembled WGS sequence"/>
</dbReference>
<proteinExistence type="predicted"/>
<keyword evidence="2" id="KW-1185">Reference proteome</keyword>
<accession>A0A8X6R722</accession>
<name>A0A8X6R722_TRICX</name>
<sequence length="28" mass="3080">MSRFRTPCTTLNGVAYDQLSTECSVQDG</sequence>